<evidence type="ECO:0000256" key="18">
    <source>
        <dbReference type="ARBA" id="ARBA00068795"/>
    </source>
</evidence>
<evidence type="ECO:0000313" key="21">
    <source>
        <dbReference type="EMBL" id="KAF2964126.1"/>
    </source>
</evidence>
<dbReference type="InterPro" id="IPR000873">
    <property type="entry name" value="AMP-dep_synth/lig_dom"/>
</dbReference>
<keyword evidence="13" id="KW-0445">Lipid transport</keyword>
<keyword evidence="14" id="KW-0472">Membrane</keyword>
<evidence type="ECO:0000313" key="22">
    <source>
        <dbReference type="Proteomes" id="UP000481858"/>
    </source>
</evidence>
<evidence type="ECO:0000256" key="7">
    <source>
        <dbReference type="ARBA" id="ARBA00022598"/>
    </source>
</evidence>
<dbReference type="AlphaFoldDB" id="A0A7C8IHX7"/>
<dbReference type="Gene3D" id="3.30.300.30">
    <property type="match status" value="1"/>
</dbReference>
<keyword evidence="11" id="KW-0067">ATP-binding</keyword>
<dbReference type="FunCoup" id="A0A7C8IHX7">
    <property type="interactions" value="114"/>
</dbReference>
<gene>
    <name evidence="21" type="ORF">GQX73_g9451</name>
</gene>
<keyword evidence="6" id="KW-1003">Cell membrane</keyword>
<organism evidence="21 22">
    <name type="scientific">Xylaria multiplex</name>
    <dbReference type="NCBI Taxonomy" id="323545"/>
    <lineage>
        <taxon>Eukaryota</taxon>
        <taxon>Fungi</taxon>
        <taxon>Dikarya</taxon>
        <taxon>Ascomycota</taxon>
        <taxon>Pezizomycotina</taxon>
        <taxon>Sordariomycetes</taxon>
        <taxon>Xylariomycetidae</taxon>
        <taxon>Xylariales</taxon>
        <taxon>Xylariaceae</taxon>
        <taxon>Xylaria</taxon>
    </lineage>
</organism>
<keyword evidence="12" id="KW-1133">Transmembrane helix</keyword>
<dbReference type="InParanoid" id="A0A7C8IHX7"/>
<dbReference type="GO" id="GO:0005324">
    <property type="term" value="F:long-chain fatty acid transmembrane transporter activity"/>
    <property type="evidence" value="ECO:0007669"/>
    <property type="project" value="TreeGrafter"/>
</dbReference>
<evidence type="ECO:0000256" key="15">
    <source>
        <dbReference type="ARBA" id="ARBA00023140"/>
    </source>
</evidence>
<dbReference type="SUPFAM" id="SSF56801">
    <property type="entry name" value="Acetyl-CoA synthetase-like"/>
    <property type="match status" value="1"/>
</dbReference>
<dbReference type="PANTHER" id="PTHR43107">
    <property type="entry name" value="LONG-CHAIN FATTY ACID TRANSPORT PROTEIN"/>
    <property type="match status" value="1"/>
</dbReference>
<keyword evidence="10" id="KW-0547">Nucleotide-binding</keyword>
<evidence type="ECO:0000256" key="6">
    <source>
        <dbReference type="ARBA" id="ARBA00022475"/>
    </source>
</evidence>
<dbReference type="FunFam" id="3.40.50.12780:FF:000019">
    <property type="entry name" value="Long-chain fatty acid transporter"/>
    <property type="match status" value="1"/>
</dbReference>
<evidence type="ECO:0000256" key="2">
    <source>
        <dbReference type="ARBA" id="ARBA00004585"/>
    </source>
</evidence>
<evidence type="ECO:0000256" key="4">
    <source>
        <dbReference type="ARBA" id="ARBA00006432"/>
    </source>
</evidence>
<comment type="subcellular location">
    <subcellularLocation>
        <location evidence="3">Cell membrane</location>
        <topology evidence="3">Multi-pass membrane protein</topology>
    </subcellularLocation>
    <subcellularLocation>
        <location evidence="1">Lipid droplet</location>
    </subcellularLocation>
    <subcellularLocation>
        <location evidence="2">Peroxisome membrane</location>
        <topology evidence="2">Multi-pass membrane protein</topology>
    </subcellularLocation>
</comment>
<keyword evidence="15" id="KW-0576">Peroxisome</keyword>
<dbReference type="InterPro" id="IPR045851">
    <property type="entry name" value="AMP-bd_C_sf"/>
</dbReference>
<feature type="domain" description="AMP-dependent synthetase/ligase" evidence="20">
    <location>
        <begin position="60"/>
        <end position="403"/>
    </location>
</feature>
<evidence type="ECO:0000256" key="3">
    <source>
        <dbReference type="ARBA" id="ARBA00004651"/>
    </source>
</evidence>
<dbReference type="OrthoDB" id="10253869at2759"/>
<accession>A0A7C8IHX7</accession>
<dbReference type="Gene3D" id="3.40.50.12780">
    <property type="entry name" value="N-terminal domain of ligase-like"/>
    <property type="match status" value="1"/>
</dbReference>
<evidence type="ECO:0000256" key="9">
    <source>
        <dbReference type="ARBA" id="ARBA00022692"/>
    </source>
</evidence>
<dbReference type="PANTHER" id="PTHR43107:SF15">
    <property type="entry name" value="FATTY ACID TRANSPORT PROTEIN 3, ISOFORM A"/>
    <property type="match status" value="1"/>
</dbReference>
<evidence type="ECO:0000256" key="11">
    <source>
        <dbReference type="ARBA" id="ARBA00022840"/>
    </source>
</evidence>
<keyword evidence="8" id="KW-0551">Lipid droplet</keyword>
<dbReference type="InterPro" id="IPR020845">
    <property type="entry name" value="AMP-binding_CS"/>
</dbReference>
<dbReference type="FunFam" id="3.30.300.30:FF:000002">
    <property type="entry name" value="Long-chain fatty acid transport protein 1"/>
    <property type="match status" value="1"/>
</dbReference>
<keyword evidence="9" id="KW-0812">Transmembrane</keyword>
<evidence type="ECO:0000256" key="8">
    <source>
        <dbReference type="ARBA" id="ARBA00022677"/>
    </source>
</evidence>
<evidence type="ECO:0000256" key="12">
    <source>
        <dbReference type="ARBA" id="ARBA00022989"/>
    </source>
</evidence>
<evidence type="ECO:0000259" key="20">
    <source>
        <dbReference type="Pfam" id="PF00501"/>
    </source>
</evidence>
<name>A0A7C8IHX7_9PEZI</name>
<evidence type="ECO:0000256" key="17">
    <source>
        <dbReference type="ARBA" id="ARBA00060276"/>
    </source>
</evidence>
<keyword evidence="5" id="KW-0813">Transport</keyword>
<dbReference type="GO" id="GO:0009898">
    <property type="term" value="C:cytoplasmic side of plasma membrane"/>
    <property type="evidence" value="ECO:0007669"/>
    <property type="project" value="TreeGrafter"/>
</dbReference>
<dbReference type="GO" id="GO:0044539">
    <property type="term" value="P:long-chain fatty acid import into cell"/>
    <property type="evidence" value="ECO:0007669"/>
    <property type="project" value="TreeGrafter"/>
</dbReference>
<comment type="function">
    <text evidence="17">Acyl-CoA synthetase required for both the import of long chain fatty acids (LCFAs) (C14-C18) and the activation very long chain fatty acids (VLCFAs) (C20-C26) by esterification of the fatty acids into metabolically active CoA-thioesters for subsequent degradation or incorporation into phospholipids. The transport and fatty acyl-CoA synthetase activities are genetically separable and are thus independent activities. Esterifies VLCFAs in the peroxisome matrix. The VLCFAs are actively transported into peroxisomes by a PXA1-PXA2 heterodimeric transporter in the peroxisomal membrane.</text>
</comment>
<dbReference type="GO" id="GO:0005811">
    <property type="term" value="C:lipid droplet"/>
    <property type="evidence" value="ECO:0007669"/>
    <property type="project" value="UniProtKB-SubCell"/>
</dbReference>
<evidence type="ECO:0000256" key="16">
    <source>
        <dbReference type="ARBA" id="ARBA00051585"/>
    </source>
</evidence>
<dbReference type="Proteomes" id="UP000481858">
    <property type="component" value="Unassembled WGS sequence"/>
</dbReference>
<proteinExistence type="inferred from homology"/>
<dbReference type="PROSITE" id="PS00455">
    <property type="entry name" value="AMP_BINDING"/>
    <property type="match status" value="1"/>
</dbReference>
<dbReference type="GO" id="GO:0004467">
    <property type="term" value="F:long-chain fatty acid-CoA ligase activity"/>
    <property type="evidence" value="ECO:0007669"/>
    <property type="project" value="TreeGrafter"/>
</dbReference>
<evidence type="ECO:0000256" key="5">
    <source>
        <dbReference type="ARBA" id="ARBA00022448"/>
    </source>
</evidence>
<evidence type="ECO:0000256" key="1">
    <source>
        <dbReference type="ARBA" id="ARBA00004502"/>
    </source>
</evidence>
<dbReference type="EMBL" id="WUBL01000165">
    <property type="protein sequence ID" value="KAF2964126.1"/>
    <property type="molecule type" value="Genomic_DNA"/>
</dbReference>
<dbReference type="GO" id="GO:0005524">
    <property type="term" value="F:ATP binding"/>
    <property type="evidence" value="ECO:0007669"/>
    <property type="project" value="UniProtKB-KW"/>
</dbReference>
<evidence type="ECO:0000256" key="10">
    <source>
        <dbReference type="ARBA" id="ARBA00022741"/>
    </source>
</evidence>
<reference evidence="21 22" key="1">
    <citation type="submission" date="2019-12" db="EMBL/GenBank/DDBJ databases">
        <title>Draft genome sequence of the ascomycete Xylaria multiplex DSM 110363.</title>
        <authorList>
            <person name="Buettner E."/>
            <person name="Kellner H."/>
        </authorList>
    </citation>
    <scope>NUCLEOTIDE SEQUENCE [LARGE SCALE GENOMIC DNA]</scope>
    <source>
        <strain evidence="21 22">DSM 110363</strain>
    </source>
</reference>
<dbReference type="GO" id="GO:0005778">
    <property type="term" value="C:peroxisomal membrane"/>
    <property type="evidence" value="ECO:0007669"/>
    <property type="project" value="UniProtKB-SubCell"/>
</dbReference>
<evidence type="ECO:0000256" key="13">
    <source>
        <dbReference type="ARBA" id="ARBA00023055"/>
    </source>
</evidence>
<keyword evidence="7" id="KW-0436">Ligase</keyword>
<protein>
    <recommendedName>
        <fullName evidence="18">Very long-chain fatty acid transport protein</fullName>
    </recommendedName>
    <alternativeName>
        <fullName evidence="19">Very-long-chain acyl-CoA synthetase</fullName>
    </alternativeName>
</protein>
<comment type="caution">
    <text evidence="21">The sequence shown here is derived from an EMBL/GenBank/DDBJ whole genome shotgun (WGS) entry which is preliminary data.</text>
</comment>
<sequence>MSRLAGAAVGALAAGMYLDARFLIRNDLRQGNKKLTTFFALRYIAQQARANKLLTYTIFEDRAGTPEGDNLCLMFEGREWTYTEVYNAIQPIANWLLKDLGIKKNEVVALDGGNTPEYLMIMLALEALGASPALLNCNITGNALVHSVKLSKSRYLITDEQLRNLVSPVESELKDAGIKTVYYSPTFIETLKDTEPLPKERREGLDPMGVGYLLYTSGTTGLPKGVILPRARPVLLGRGVGGYLRLKPGDRMYTCLPLYHASGLGLCALPCLYSGATVVLGRKFSHSKFWPEIRESKATHIQYVGELCRYLVNAPPSPLDRDHNVHMAWGNGMRPDVWERFRERFGIECINELYGASDGITTTTNPNRGDFSRNAVGLRGPLWHLMNGDEKRIIIDPDTQEVIRDKNGWAIEAKADEVGEMINRMDPADPDRGTPQYYNNKSATVKRRISDVFRKGDLWFRSGDLMKLDSQGRLYFVDRLGDTFRWHSENVSTNEVSDVVGKFPQVAETNVYGVLVPNADGRAGCAALVPTDEVLNGKEMDFAALAAHCLASLPRYAVPLFLRVTKNLDYTGTHKLQKQKLRSEGIDLEAIKKTSTDDQLYWLPPGGQAYVPFGEKDLNELKAGRVRL</sequence>
<evidence type="ECO:0000256" key="19">
    <source>
        <dbReference type="ARBA" id="ARBA00078285"/>
    </source>
</evidence>
<comment type="catalytic activity">
    <reaction evidence="16">
        <text>a very long-chain fatty acid + ATP + CoA = a very long-chain fatty acyl-CoA + AMP + diphosphate</text>
        <dbReference type="Rhea" id="RHEA:54536"/>
        <dbReference type="ChEBI" id="CHEBI:30616"/>
        <dbReference type="ChEBI" id="CHEBI:33019"/>
        <dbReference type="ChEBI" id="CHEBI:57287"/>
        <dbReference type="ChEBI" id="CHEBI:58950"/>
        <dbReference type="ChEBI" id="CHEBI:138261"/>
        <dbReference type="ChEBI" id="CHEBI:456215"/>
    </reaction>
</comment>
<comment type="similarity">
    <text evidence="4">Belongs to the ATP-dependent AMP-binding enzyme family.</text>
</comment>
<dbReference type="Pfam" id="PF00501">
    <property type="entry name" value="AMP-binding"/>
    <property type="match status" value="1"/>
</dbReference>
<dbReference type="InterPro" id="IPR042099">
    <property type="entry name" value="ANL_N_sf"/>
</dbReference>
<evidence type="ECO:0000256" key="14">
    <source>
        <dbReference type="ARBA" id="ARBA00023136"/>
    </source>
</evidence>
<keyword evidence="22" id="KW-1185">Reference proteome</keyword>